<comment type="caution">
    <text evidence="1">The sequence shown here is derived from an EMBL/GenBank/DDBJ whole genome shotgun (WGS) entry which is preliminary data.</text>
</comment>
<gene>
    <name evidence="1" type="ORF">S03H2_55538</name>
</gene>
<evidence type="ECO:0000313" key="1">
    <source>
        <dbReference type="EMBL" id="GAH81088.1"/>
    </source>
</evidence>
<proteinExistence type="predicted"/>
<sequence>LPSERSIEEIGIIPDIIINDDDKTEEDEQLEVAKKDNIRNH</sequence>
<dbReference type="AlphaFoldDB" id="X1KGA0"/>
<accession>X1KGA0</accession>
<feature type="non-terminal residue" evidence="1">
    <location>
        <position position="1"/>
    </location>
</feature>
<name>X1KGA0_9ZZZZ</name>
<protein>
    <submittedName>
        <fullName evidence="1">Uncharacterized protein</fullName>
    </submittedName>
</protein>
<reference evidence="1" key="1">
    <citation type="journal article" date="2014" name="Front. Microbiol.">
        <title>High frequency of phylogenetically diverse reductive dehalogenase-homologous genes in deep subseafloor sedimentary metagenomes.</title>
        <authorList>
            <person name="Kawai M."/>
            <person name="Futagami T."/>
            <person name="Toyoda A."/>
            <person name="Takaki Y."/>
            <person name="Nishi S."/>
            <person name="Hori S."/>
            <person name="Arai W."/>
            <person name="Tsubouchi T."/>
            <person name="Morono Y."/>
            <person name="Uchiyama I."/>
            <person name="Ito T."/>
            <person name="Fujiyama A."/>
            <person name="Inagaki F."/>
            <person name="Takami H."/>
        </authorList>
    </citation>
    <scope>NUCLEOTIDE SEQUENCE</scope>
    <source>
        <strain evidence="1">Expedition CK06-06</strain>
    </source>
</reference>
<organism evidence="1">
    <name type="scientific">marine sediment metagenome</name>
    <dbReference type="NCBI Taxonomy" id="412755"/>
    <lineage>
        <taxon>unclassified sequences</taxon>
        <taxon>metagenomes</taxon>
        <taxon>ecological metagenomes</taxon>
    </lineage>
</organism>
<dbReference type="EMBL" id="BARU01035481">
    <property type="protein sequence ID" value="GAH81088.1"/>
    <property type="molecule type" value="Genomic_DNA"/>
</dbReference>